<reference evidence="2 3" key="1">
    <citation type="submission" date="2020-02" db="EMBL/GenBank/DDBJ databases">
        <authorList>
            <person name="Ferguson B K."/>
        </authorList>
    </citation>
    <scope>NUCLEOTIDE SEQUENCE [LARGE SCALE GENOMIC DNA]</scope>
</reference>
<feature type="region of interest" description="Disordered" evidence="1">
    <location>
        <begin position="163"/>
        <end position="202"/>
    </location>
</feature>
<feature type="compositionally biased region" description="Basic residues" evidence="1">
    <location>
        <begin position="12"/>
        <end position="27"/>
    </location>
</feature>
<evidence type="ECO:0000256" key="1">
    <source>
        <dbReference type="SAM" id="MobiDB-lite"/>
    </source>
</evidence>
<name>A0A6H5H0G5_9HEMI</name>
<evidence type="ECO:0000313" key="3">
    <source>
        <dbReference type="Proteomes" id="UP000479000"/>
    </source>
</evidence>
<dbReference type="Proteomes" id="UP000479000">
    <property type="component" value="Unassembled WGS sequence"/>
</dbReference>
<accession>A0A6H5H0G5</accession>
<feature type="compositionally biased region" description="Polar residues" evidence="1">
    <location>
        <begin position="30"/>
        <end position="40"/>
    </location>
</feature>
<organism evidence="2 3">
    <name type="scientific">Nesidiocoris tenuis</name>
    <dbReference type="NCBI Taxonomy" id="355587"/>
    <lineage>
        <taxon>Eukaryota</taxon>
        <taxon>Metazoa</taxon>
        <taxon>Ecdysozoa</taxon>
        <taxon>Arthropoda</taxon>
        <taxon>Hexapoda</taxon>
        <taxon>Insecta</taxon>
        <taxon>Pterygota</taxon>
        <taxon>Neoptera</taxon>
        <taxon>Paraneoptera</taxon>
        <taxon>Hemiptera</taxon>
        <taxon>Heteroptera</taxon>
        <taxon>Panheteroptera</taxon>
        <taxon>Cimicomorpha</taxon>
        <taxon>Miridae</taxon>
        <taxon>Dicyphina</taxon>
        <taxon>Nesidiocoris</taxon>
    </lineage>
</organism>
<gene>
    <name evidence="2" type="ORF">NTEN_LOCUS14390</name>
</gene>
<feature type="compositionally biased region" description="Polar residues" evidence="1">
    <location>
        <begin position="99"/>
        <end position="108"/>
    </location>
</feature>
<evidence type="ECO:0000313" key="2">
    <source>
        <dbReference type="EMBL" id="CAB0009225.1"/>
    </source>
</evidence>
<feature type="region of interest" description="Disordered" evidence="1">
    <location>
        <begin position="1"/>
        <end position="53"/>
    </location>
</feature>
<feature type="compositionally biased region" description="Basic residues" evidence="1">
    <location>
        <begin position="171"/>
        <end position="194"/>
    </location>
</feature>
<dbReference type="EMBL" id="CADCXU010021613">
    <property type="protein sequence ID" value="CAB0009225.1"/>
    <property type="molecule type" value="Genomic_DNA"/>
</dbReference>
<proteinExistence type="predicted"/>
<dbReference type="AlphaFoldDB" id="A0A6H5H0G5"/>
<feature type="region of interest" description="Disordered" evidence="1">
    <location>
        <begin position="89"/>
        <end position="144"/>
    </location>
</feature>
<sequence length="202" mass="23138">MVLCNNNDKSRQNRSRSGRRNFGRRLRLSTESQFCSSNPKNGPPRVRSPLRSPWRTARRGAAQIYLLSPASQLRGRRARVRDISPSDVRLPSVRRASRLTPTRAQLRTRSLPAGVRTPADISNPRYSQTPVVDSPPPDHPFDRYPSVSSAALLIAEAELLFSAPSSSRNQQQKHRQQKHQQQKQPRRIVHRRKFQTTCHRDP</sequence>
<protein>
    <submittedName>
        <fullName evidence="2">Uncharacterized protein</fullName>
    </submittedName>
</protein>
<keyword evidence="3" id="KW-1185">Reference proteome</keyword>